<dbReference type="PANTHER" id="PTHR46034:SF7">
    <property type="entry name" value="INFLUENZA VIRUS NS1A-BINDING PROTEIN"/>
    <property type="match status" value="1"/>
</dbReference>
<proteinExistence type="predicted"/>
<dbReference type="PROSITE" id="PS51222">
    <property type="entry name" value="DCD"/>
    <property type="match status" value="1"/>
</dbReference>
<keyword evidence="1" id="KW-0175">Coiled coil</keyword>
<dbReference type="Proteomes" id="UP000623129">
    <property type="component" value="Unassembled WGS sequence"/>
</dbReference>
<reference evidence="3" key="1">
    <citation type="submission" date="2020-01" db="EMBL/GenBank/DDBJ databases">
        <title>Genome sequence of Kobresia littledalei, the first chromosome-level genome in the family Cyperaceae.</title>
        <authorList>
            <person name="Qu G."/>
        </authorList>
    </citation>
    <scope>NUCLEOTIDE SEQUENCE</scope>
    <source>
        <strain evidence="3">C.B.Clarke</strain>
        <tissue evidence="3">Leaf</tissue>
    </source>
</reference>
<dbReference type="InterPro" id="IPR015915">
    <property type="entry name" value="Kelch-typ_b-propeller"/>
</dbReference>
<organism evidence="3 4">
    <name type="scientific">Carex littledalei</name>
    <dbReference type="NCBI Taxonomy" id="544730"/>
    <lineage>
        <taxon>Eukaryota</taxon>
        <taxon>Viridiplantae</taxon>
        <taxon>Streptophyta</taxon>
        <taxon>Embryophyta</taxon>
        <taxon>Tracheophyta</taxon>
        <taxon>Spermatophyta</taxon>
        <taxon>Magnoliopsida</taxon>
        <taxon>Liliopsida</taxon>
        <taxon>Poales</taxon>
        <taxon>Cyperaceae</taxon>
        <taxon>Cyperoideae</taxon>
        <taxon>Cariceae</taxon>
        <taxon>Carex</taxon>
        <taxon>Carex subgen. Euthyceras</taxon>
    </lineage>
</organism>
<evidence type="ECO:0000256" key="1">
    <source>
        <dbReference type="SAM" id="Coils"/>
    </source>
</evidence>
<feature type="coiled-coil region" evidence="1">
    <location>
        <begin position="288"/>
        <end position="315"/>
    </location>
</feature>
<dbReference type="SMART" id="SM00612">
    <property type="entry name" value="Kelch"/>
    <property type="match status" value="1"/>
</dbReference>
<dbReference type="SUPFAM" id="SSF117281">
    <property type="entry name" value="Kelch motif"/>
    <property type="match status" value="1"/>
</dbReference>
<dbReference type="SMART" id="SM00767">
    <property type="entry name" value="DCD"/>
    <property type="match status" value="1"/>
</dbReference>
<dbReference type="OrthoDB" id="45365at2759"/>
<accession>A0A833R5M9</accession>
<dbReference type="AlphaFoldDB" id="A0A833R5M9"/>
<name>A0A833R5M9_9POAL</name>
<keyword evidence="4" id="KW-1185">Reference proteome</keyword>
<evidence type="ECO:0000313" key="4">
    <source>
        <dbReference type="Proteomes" id="UP000623129"/>
    </source>
</evidence>
<sequence>MPPMHNLYVRNIQAGLPLFLFNYSDRQLHGIFEAAGPGQMNIDLYAWSNNKSVKTPYPAQIRICTKIQCLPLHEAQFKKAIADNYFTAVRFYFELDHAQTRHLISLFGPIYPGHAPYSVAVSPSTARNLQHNILSKQIPDYRNLSNSASAALTLVPNNWIECSKASTSSREVKEKWKVQGTWADRVVWDKMKSNNTESEGVSSQSQFSDAIHQQDFQSNQFGISSESGFNEHTVLNYLRALTMDKEEQMGCASGNFESRLPPEAKLEVQVPGEAIDTGRLQLAQSYMNDDLMQILKELDVQKTELQKKQDDSVREIEWLYEIVNQSEIKTVQLESWLDELALRLDLSEKLIYLIGGFDSLDWLSSFDAFSPSKDMLMPLKRMSSARAYTSVAILEEFIFVLGGSDGNMWSDTGI</sequence>
<evidence type="ECO:0000313" key="3">
    <source>
        <dbReference type="EMBL" id="KAF3333601.1"/>
    </source>
</evidence>
<protein>
    <submittedName>
        <fullName evidence="3">B2 protein</fullName>
    </submittedName>
</protein>
<dbReference type="InterPro" id="IPR006652">
    <property type="entry name" value="Kelch_1"/>
</dbReference>
<dbReference type="InterPro" id="IPR044832">
    <property type="entry name" value="NRP-like"/>
</dbReference>
<dbReference type="GO" id="GO:0034976">
    <property type="term" value="P:response to endoplasmic reticulum stress"/>
    <property type="evidence" value="ECO:0007669"/>
    <property type="project" value="InterPro"/>
</dbReference>
<comment type="caution">
    <text evidence="3">The sequence shown here is derived from an EMBL/GenBank/DDBJ whole genome shotgun (WGS) entry which is preliminary data.</text>
</comment>
<dbReference type="InterPro" id="IPR013989">
    <property type="entry name" value="Dev_and_cell_death_domain"/>
</dbReference>
<dbReference type="Gene3D" id="2.120.10.80">
    <property type="entry name" value="Kelch-type beta propeller"/>
    <property type="match status" value="1"/>
</dbReference>
<feature type="domain" description="DCD" evidence="2">
    <location>
        <begin position="1"/>
        <end position="109"/>
    </location>
</feature>
<dbReference type="PANTHER" id="PTHR46034">
    <property type="match status" value="1"/>
</dbReference>
<dbReference type="EMBL" id="SWLB01000010">
    <property type="protein sequence ID" value="KAF3333601.1"/>
    <property type="molecule type" value="Genomic_DNA"/>
</dbReference>
<dbReference type="Pfam" id="PF10539">
    <property type="entry name" value="Dev_Cell_Death"/>
    <property type="match status" value="1"/>
</dbReference>
<evidence type="ECO:0000259" key="2">
    <source>
        <dbReference type="PROSITE" id="PS51222"/>
    </source>
</evidence>
<gene>
    <name evidence="3" type="ORF">FCM35_KLT01292</name>
</gene>